<dbReference type="InterPro" id="IPR035906">
    <property type="entry name" value="MetI-like_sf"/>
</dbReference>
<organism evidence="9 10">
    <name type="scientific">Paenibacillus baimaensis</name>
    <dbReference type="NCBI Taxonomy" id="2982185"/>
    <lineage>
        <taxon>Bacteria</taxon>
        <taxon>Bacillati</taxon>
        <taxon>Bacillota</taxon>
        <taxon>Bacilli</taxon>
        <taxon>Bacillales</taxon>
        <taxon>Paenibacillaceae</taxon>
        <taxon>Paenibacillus</taxon>
    </lineage>
</organism>
<evidence type="ECO:0000313" key="9">
    <source>
        <dbReference type="EMBL" id="MCU6791228.1"/>
    </source>
</evidence>
<proteinExistence type="inferred from homology"/>
<feature type="transmembrane region" description="Helical" evidence="7">
    <location>
        <begin position="136"/>
        <end position="158"/>
    </location>
</feature>
<keyword evidence="6 7" id="KW-0472">Membrane</keyword>
<keyword evidence="5 7" id="KW-1133">Transmembrane helix</keyword>
<protein>
    <submittedName>
        <fullName evidence="9">Carbohydrate ABC transporter permease</fullName>
    </submittedName>
</protein>
<dbReference type="CDD" id="cd06261">
    <property type="entry name" value="TM_PBP2"/>
    <property type="match status" value="1"/>
</dbReference>
<evidence type="ECO:0000256" key="4">
    <source>
        <dbReference type="ARBA" id="ARBA00022692"/>
    </source>
</evidence>
<comment type="similarity">
    <text evidence="7">Belongs to the binding-protein-dependent transport system permease family.</text>
</comment>
<feature type="transmembrane region" description="Helical" evidence="7">
    <location>
        <begin position="237"/>
        <end position="258"/>
    </location>
</feature>
<feature type="transmembrane region" description="Helical" evidence="7">
    <location>
        <begin position="66"/>
        <end position="92"/>
    </location>
</feature>
<feature type="domain" description="ABC transmembrane type-1" evidence="8">
    <location>
        <begin position="67"/>
        <end position="258"/>
    </location>
</feature>
<feature type="transmembrane region" description="Helical" evidence="7">
    <location>
        <begin position="179"/>
        <end position="201"/>
    </location>
</feature>
<evidence type="ECO:0000256" key="1">
    <source>
        <dbReference type="ARBA" id="ARBA00004651"/>
    </source>
</evidence>
<name>A0ABT2U9B9_9BACL</name>
<dbReference type="InterPro" id="IPR000515">
    <property type="entry name" value="MetI-like"/>
</dbReference>
<dbReference type="Gene3D" id="1.10.3720.10">
    <property type="entry name" value="MetI-like"/>
    <property type="match status" value="1"/>
</dbReference>
<dbReference type="Pfam" id="PF00528">
    <property type="entry name" value="BPD_transp_1"/>
    <property type="match status" value="1"/>
</dbReference>
<evidence type="ECO:0000256" key="2">
    <source>
        <dbReference type="ARBA" id="ARBA00022448"/>
    </source>
</evidence>
<evidence type="ECO:0000259" key="8">
    <source>
        <dbReference type="PROSITE" id="PS50928"/>
    </source>
</evidence>
<evidence type="ECO:0000256" key="5">
    <source>
        <dbReference type="ARBA" id="ARBA00022989"/>
    </source>
</evidence>
<dbReference type="PANTHER" id="PTHR43744">
    <property type="entry name" value="ABC TRANSPORTER PERMEASE PROTEIN MG189-RELATED-RELATED"/>
    <property type="match status" value="1"/>
</dbReference>
<gene>
    <name evidence="9" type="ORF">OB236_03695</name>
</gene>
<dbReference type="EMBL" id="JAOQIO010000007">
    <property type="protein sequence ID" value="MCU6791228.1"/>
    <property type="molecule type" value="Genomic_DNA"/>
</dbReference>
<keyword evidence="4 7" id="KW-0812">Transmembrane</keyword>
<dbReference type="PANTHER" id="PTHR43744:SF12">
    <property type="entry name" value="ABC TRANSPORTER PERMEASE PROTEIN MG189-RELATED"/>
    <property type="match status" value="1"/>
</dbReference>
<evidence type="ECO:0000313" key="10">
    <source>
        <dbReference type="Proteomes" id="UP001652445"/>
    </source>
</evidence>
<dbReference type="Proteomes" id="UP001652445">
    <property type="component" value="Unassembled WGS sequence"/>
</dbReference>
<comment type="caution">
    <text evidence="9">The sequence shown here is derived from an EMBL/GenBank/DDBJ whole genome shotgun (WGS) entry which is preliminary data.</text>
</comment>
<evidence type="ECO:0000256" key="3">
    <source>
        <dbReference type="ARBA" id="ARBA00022475"/>
    </source>
</evidence>
<keyword evidence="3" id="KW-1003">Cell membrane</keyword>
<evidence type="ECO:0000256" key="7">
    <source>
        <dbReference type="RuleBase" id="RU363032"/>
    </source>
</evidence>
<dbReference type="SUPFAM" id="SSF161098">
    <property type="entry name" value="MetI-like"/>
    <property type="match status" value="1"/>
</dbReference>
<accession>A0ABT2U9B9</accession>
<feature type="transmembrane region" description="Helical" evidence="7">
    <location>
        <begin position="9"/>
        <end position="30"/>
    </location>
</feature>
<evidence type="ECO:0000256" key="6">
    <source>
        <dbReference type="ARBA" id="ARBA00023136"/>
    </source>
</evidence>
<reference evidence="9 10" key="1">
    <citation type="submission" date="2022-09" db="EMBL/GenBank/DDBJ databases">
        <authorList>
            <person name="Han X.L."/>
            <person name="Wang Q."/>
            <person name="Lu T."/>
        </authorList>
    </citation>
    <scope>NUCLEOTIDE SEQUENCE [LARGE SCALE GENOMIC DNA]</scope>
    <source>
        <strain evidence="9 10">WQ 127069</strain>
    </source>
</reference>
<comment type="subcellular location">
    <subcellularLocation>
        <location evidence="1 7">Cell membrane</location>
        <topology evidence="1 7">Multi-pass membrane protein</topology>
    </subcellularLocation>
</comment>
<sequence>MLSMIKRAGLYLIALVLLVFTGYPFVYMIATSLKTQTYFFQNPASLWTNFVLENYGLVFKLGIDRYFVNSLMISIFCVAAVILLSAMVSFPLSRMRFKLNRPIYYLFLAGMMIPVHTTLIPVYILTKEIGLYDSLWALAGPYISFSLPISIIILAQFIREIPRELDEAAIMDGTTQPQLFWKIILPLLSPALATIGIYNFIHIWNEFVFGLILITTPAKMTLPLGLRAFYGEFSVNIPGIMAALTLGSLPLLIAYFVAQEKVVKGLSAGAVKG</sequence>
<dbReference type="PROSITE" id="PS50928">
    <property type="entry name" value="ABC_TM1"/>
    <property type="match status" value="1"/>
</dbReference>
<keyword evidence="10" id="KW-1185">Reference proteome</keyword>
<keyword evidence="2 7" id="KW-0813">Transport</keyword>
<dbReference type="RefSeq" id="WP_076229446.1">
    <property type="nucleotide sequence ID" value="NZ_JAOQIO010000007.1"/>
</dbReference>
<feature type="transmembrane region" description="Helical" evidence="7">
    <location>
        <begin position="104"/>
        <end position="124"/>
    </location>
</feature>